<dbReference type="AlphaFoldDB" id="A6HBQ7"/>
<sequence length="65" mass="7386">MTYTLEMSYKPIDEVKSLLGYHLSLIQQHKAVSSTQETSSLRPCTTKTLTRKSPGKIPWLTFESP</sequence>
<reference evidence="2" key="1">
    <citation type="submission" date="2005-09" db="EMBL/GenBank/DDBJ databases">
        <authorList>
            <person name="Mural R.J."/>
            <person name="Li P.W."/>
            <person name="Adams M.D."/>
            <person name="Amanatides P.G."/>
            <person name="Baden-Tillson H."/>
            <person name="Barnstead M."/>
            <person name="Chin S.H."/>
            <person name="Dew I."/>
            <person name="Evans C.A."/>
            <person name="Ferriera S."/>
            <person name="Flanigan M."/>
            <person name="Fosler C."/>
            <person name="Glodek A."/>
            <person name="Gu Z."/>
            <person name="Holt R.A."/>
            <person name="Jennings D."/>
            <person name="Kraft C.L."/>
            <person name="Lu F."/>
            <person name="Nguyen T."/>
            <person name="Nusskern D.R."/>
            <person name="Pfannkoch C.M."/>
            <person name="Sitter C."/>
            <person name="Sutton G.G."/>
            <person name="Venter J.C."/>
            <person name="Wang Z."/>
            <person name="Woodage T."/>
            <person name="Zheng X.H."/>
            <person name="Zhong F."/>
        </authorList>
    </citation>
    <scope>NUCLEOTIDE SEQUENCE [LARGE SCALE GENOMIC DNA]</scope>
    <source>
        <strain>BN</strain>
        <strain evidence="2">Sprague-Dawley</strain>
    </source>
</reference>
<name>A6HBQ7_RAT</name>
<organism evidence="1 2">
    <name type="scientific">Rattus norvegicus</name>
    <name type="common">Rat</name>
    <dbReference type="NCBI Taxonomy" id="10116"/>
    <lineage>
        <taxon>Eukaryota</taxon>
        <taxon>Metazoa</taxon>
        <taxon>Chordata</taxon>
        <taxon>Craniata</taxon>
        <taxon>Vertebrata</taxon>
        <taxon>Euteleostomi</taxon>
        <taxon>Mammalia</taxon>
        <taxon>Eutheria</taxon>
        <taxon>Euarchontoglires</taxon>
        <taxon>Glires</taxon>
        <taxon>Rodentia</taxon>
        <taxon>Myomorpha</taxon>
        <taxon>Muroidea</taxon>
        <taxon>Muridae</taxon>
        <taxon>Murinae</taxon>
        <taxon>Rattus</taxon>
    </lineage>
</organism>
<protein>
    <submittedName>
        <fullName evidence="1">RCG61501</fullName>
    </submittedName>
</protein>
<dbReference type="EMBL" id="CH473947">
    <property type="protein sequence ID" value="EDM03462.1"/>
    <property type="molecule type" value="Genomic_DNA"/>
</dbReference>
<dbReference type="Proteomes" id="UP000234681">
    <property type="component" value="Chromosome 6"/>
</dbReference>
<proteinExistence type="predicted"/>
<evidence type="ECO:0000313" key="1">
    <source>
        <dbReference type="EMBL" id="EDM03462.1"/>
    </source>
</evidence>
<gene>
    <name evidence="1" type="ORF">rCG_61501</name>
</gene>
<accession>A6HBQ7</accession>
<evidence type="ECO:0000313" key="2">
    <source>
        <dbReference type="Proteomes" id="UP000234681"/>
    </source>
</evidence>